<dbReference type="InterPro" id="IPR029058">
    <property type="entry name" value="AB_hydrolase_fold"/>
</dbReference>
<name>A0A1C5ICR5_9ACTN</name>
<dbReference type="InterPro" id="IPR001375">
    <property type="entry name" value="Peptidase_S9_cat"/>
</dbReference>
<dbReference type="STRING" id="47864.GA0070560_109178"/>
<dbReference type="OrthoDB" id="262125at2"/>
<evidence type="ECO:0000313" key="3">
    <source>
        <dbReference type="EMBL" id="SCG55576.1"/>
    </source>
</evidence>
<dbReference type="AlphaFoldDB" id="A0A1C5ICR5"/>
<dbReference type="EMBL" id="FMDN01000009">
    <property type="protein sequence ID" value="SCG55576.1"/>
    <property type="molecule type" value="Genomic_DNA"/>
</dbReference>
<dbReference type="GO" id="GO:0004252">
    <property type="term" value="F:serine-type endopeptidase activity"/>
    <property type="evidence" value="ECO:0007669"/>
    <property type="project" value="TreeGrafter"/>
</dbReference>
<accession>A0A1C5ICR5</accession>
<keyword evidence="1" id="KW-0378">Hydrolase</keyword>
<protein>
    <submittedName>
        <fullName evidence="3">Dipeptidyl aminopeptidase/acylaminoacyl peptidase</fullName>
    </submittedName>
</protein>
<proteinExistence type="predicted"/>
<dbReference type="GO" id="GO:0004177">
    <property type="term" value="F:aminopeptidase activity"/>
    <property type="evidence" value="ECO:0007669"/>
    <property type="project" value="UniProtKB-KW"/>
</dbReference>
<reference evidence="4" key="1">
    <citation type="submission" date="2016-06" db="EMBL/GenBank/DDBJ databases">
        <authorList>
            <person name="Varghese N."/>
        </authorList>
    </citation>
    <scope>NUCLEOTIDE SEQUENCE [LARGE SCALE GENOMIC DNA]</scope>
    <source>
        <strain evidence="4">DSM 43171</strain>
    </source>
</reference>
<gene>
    <name evidence="3" type="ORF">GA0070560_109178</name>
</gene>
<dbReference type="Gene3D" id="3.40.50.1820">
    <property type="entry name" value="alpha/beta hydrolase"/>
    <property type="match status" value="1"/>
</dbReference>
<dbReference type="SUPFAM" id="SSF53474">
    <property type="entry name" value="alpha/beta-Hydrolases"/>
    <property type="match status" value="1"/>
</dbReference>
<evidence type="ECO:0000313" key="4">
    <source>
        <dbReference type="Proteomes" id="UP000199408"/>
    </source>
</evidence>
<organism evidence="3 4">
    <name type="scientific">Micromonospora halophytica</name>
    <dbReference type="NCBI Taxonomy" id="47864"/>
    <lineage>
        <taxon>Bacteria</taxon>
        <taxon>Bacillati</taxon>
        <taxon>Actinomycetota</taxon>
        <taxon>Actinomycetes</taxon>
        <taxon>Micromonosporales</taxon>
        <taxon>Micromonosporaceae</taxon>
        <taxon>Micromonospora</taxon>
    </lineage>
</organism>
<dbReference type="PANTHER" id="PTHR42776:SF4">
    <property type="entry name" value="ACYLAMINO-ACID-RELEASING ENZYME"/>
    <property type="match status" value="1"/>
</dbReference>
<dbReference type="PANTHER" id="PTHR42776">
    <property type="entry name" value="SERINE PEPTIDASE S9 FAMILY MEMBER"/>
    <property type="match status" value="1"/>
</dbReference>
<dbReference type="Proteomes" id="UP000199408">
    <property type="component" value="Unassembled WGS sequence"/>
</dbReference>
<evidence type="ECO:0000256" key="1">
    <source>
        <dbReference type="ARBA" id="ARBA00022801"/>
    </source>
</evidence>
<dbReference type="RefSeq" id="WP_091297016.1">
    <property type="nucleotide sequence ID" value="NZ_FMDN01000009.1"/>
</dbReference>
<keyword evidence="3" id="KW-0031">Aminopeptidase</keyword>
<keyword evidence="4" id="KW-1185">Reference proteome</keyword>
<dbReference type="GO" id="GO:0006508">
    <property type="term" value="P:proteolysis"/>
    <property type="evidence" value="ECO:0007669"/>
    <property type="project" value="InterPro"/>
</dbReference>
<evidence type="ECO:0000259" key="2">
    <source>
        <dbReference type="Pfam" id="PF00326"/>
    </source>
</evidence>
<dbReference type="Pfam" id="PF00326">
    <property type="entry name" value="Peptidase_S9"/>
    <property type="match status" value="1"/>
</dbReference>
<feature type="domain" description="Peptidase S9 prolyl oligopeptidase catalytic" evidence="2">
    <location>
        <begin position="418"/>
        <end position="610"/>
    </location>
</feature>
<sequence length="638" mass="68158">MSAGGGTTFLDELVREPRLSALPVCGENLIVSRIDVPDPRADRLNPTLVCHRRGPDGTWEPVWAARGTVATLVGGESVAYAAGAEIRLRGPDGVEHPLCRVDGRVVALLAGSDRLTCLVQQTHASSSRVPATLGGADVVWFADSSASLGGVRRAEGGWRVVQLDPTRSTEPHSFVPRLPAGANLTGEAAWLGDELVLGTVYDLLDGRRRFGLVTVDATGSIGRELRVPDIDLTGLVASPEGRRLACLGTSVPVGDEHPVQFPCLIDTDWRYTPVDRGDDLWQQPRAWSGEDVLLCTAEDGPVRRLLRHDLRTGAREPFEVAGSVLDVATHGTRTVVLTSALDTPPSVRAIDDDGSTEAVERAGGPALPGRLRRLTLPDPATGVEFGGWLCTPDDRPPAGLVVVFHGGPLKSWTDWAWRWSPWPWVAAGYQVALLEPPMSLGYGNAGIAAGWRQWRTGIGAVAVEQVRAVLRLTGVPAPLAVMGGSFGGYLALLTAAELAPRLVVAHGAPVDLRQTASVSDVGWQWIREYGDPDTRRSAYDEQSLPYDSVPAGTRVLVSHGLADDLVPASESVRLHRSLLRRSVRSELAIFPTEGHPLLRPRNLRAWFDWVLAALAAQTPLDGVGPVPVAGDLAGTARG</sequence>
<keyword evidence="3" id="KW-0645">Protease</keyword>